<feature type="transmembrane region" description="Helical" evidence="7">
    <location>
        <begin position="249"/>
        <end position="268"/>
    </location>
</feature>
<keyword evidence="6 7" id="KW-0472">Membrane</keyword>
<accession>A0A5K7YJJ4</accession>
<feature type="transmembrane region" description="Helical" evidence="7">
    <location>
        <begin position="6"/>
        <end position="38"/>
    </location>
</feature>
<evidence type="ECO:0000256" key="5">
    <source>
        <dbReference type="ARBA" id="ARBA00022989"/>
    </source>
</evidence>
<evidence type="ECO:0000256" key="6">
    <source>
        <dbReference type="ARBA" id="ARBA00023136"/>
    </source>
</evidence>
<evidence type="ECO:0000313" key="10">
    <source>
        <dbReference type="Proteomes" id="UP000427906"/>
    </source>
</evidence>
<dbReference type="Pfam" id="PF06808">
    <property type="entry name" value="DctM"/>
    <property type="match status" value="1"/>
</dbReference>
<dbReference type="InterPro" id="IPR004681">
    <property type="entry name" value="TRAP_DctM"/>
</dbReference>
<feature type="transmembrane region" description="Helical" evidence="7">
    <location>
        <begin position="59"/>
        <end position="79"/>
    </location>
</feature>
<dbReference type="PANTHER" id="PTHR33362">
    <property type="entry name" value="SIALIC ACID TRAP TRANSPORTER PERMEASE PROTEIN SIAT-RELATED"/>
    <property type="match status" value="1"/>
</dbReference>
<feature type="transmembrane region" description="Helical" evidence="7">
    <location>
        <begin position="407"/>
        <end position="430"/>
    </location>
</feature>
<keyword evidence="4 7" id="KW-0812">Transmembrane</keyword>
<evidence type="ECO:0000256" key="2">
    <source>
        <dbReference type="ARBA" id="ARBA00022475"/>
    </source>
</evidence>
<dbReference type="RefSeq" id="WP_155316202.1">
    <property type="nucleotide sequence ID" value="NZ_AP021874.1"/>
</dbReference>
<feature type="transmembrane region" description="Helical" evidence="7">
    <location>
        <begin position="99"/>
        <end position="128"/>
    </location>
</feature>
<gene>
    <name evidence="9" type="ORF">DSCA_19290</name>
</gene>
<dbReference type="PIRSF" id="PIRSF006066">
    <property type="entry name" value="HI0050"/>
    <property type="match status" value="1"/>
</dbReference>
<keyword evidence="2" id="KW-1003">Cell membrane</keyword>
<evidence type="ECO:0000259" key="8">
    <source>
        <dbReference type="Pfam" id="PF06808"/>
    </source>
</evidence>
<feature type="transmembrane region" description="Helical" evidence="7">
    <location>
        <begin position="140"/>
        <end position="163"/>
    </location>
</feature>
<dbReference type="Proteomes" id="UP000427906">
    <property type="component" value="Chromosome"/>
</dbReference>
<evidence type="ECO:0000313" key="9">
    <source>
        <dbReference type="EMBL" id="BBO67999.1"/>
    </source>
</evidence>
<dbReference type="PANTHER" id="PTHR33362:SF5">
    <property type="entry name" value="C4-DICARBOXYLATE TRAP TRANSPORTER LARGE PERMEASE PROTEIN DCTM"/>
    <property type="match status" value="1"/>
</dbReference>
<organism evidence="9 10">
    <name type="scientific">Desulfosarcina alkanivorans</name>
    <dbReference type="NCBI Taxonomy" id="571177"/>
    <lineage>
        <taxon>Bacteria</taxon>
        <taxon>Pseudomonadati</taxon>
        <taxon>Thermodesulfobacteriota</taxon>
        <taxon>Desulfobacteria</taxon>
        <taxon>Desulfobacterales</taxon>
        <taxon>Desulfosarcinaceae</taxon>
        <taxon>Desulfosarcina</taxon>
    </lineage>
</organism>
<feature type="transmembrane region" description="Helical" evidence="7">
    <location>
        <begin position="175"/>
        <end position="196"/>
    </location>
</feature>
<dbReference type="KEGG" id="dalk:DSCA_19290"/>
<dbReference type="OrthoDB" id="9785600at2"/>
<dbReference type="InterPro" id="IPR010656">
    <property type="entry name" value="DctM"/>
</dbReference>
<feature type="transmembrane region" description="Helical" evidence="7">
    <location>
        <begin position="280"/>
        <end position="302"/>
    </location>
</feature>
<dbReference type="GO" id="GO:0005886">
    <property type="term" value="C:plasma membrane"/>
    <property type="evidence" value="ECO:0007669"/>
    <property type="project" value="UniProtKB-SubCell"/>
</dbReference>
<keyword evidence="5 7" id="KW-1133">Transmembrane helix</keyword>
<dbReference type="NCBIfam" id="TIGR00786">
    <property type="entry name" value="dctM"/>
    <property type="match status" value="1"/>
</dbReference>
<protein>
    <recommendedName>
        <fullName evidence="8">TRAP C4-dicarboxylate transport system permease DctM subunit domain-containing protein</fullName>
    </recommendedName>
</protein>
<evidence type="ECO:0000256" key="3">
    <source>
        <dbReference type="ARBA" id="ARBA00022519"/>
    </source>
</evidence>
<feature type="transmembrane region" description="Helical" evidence="7">
    <location>
        <begin position="322"/>
        <end position="352"/>
    </location>
</feature>
<feature type="domain" description="TRAP C4-dicarboxylate transport system permease DctM subunit" evidence="8">
    <location>
        <begin position="12"/>
        <end position="426"/>
    </location>
</feature>
<evidence type="ECO:0000256" key="7">
    <source>
        <dbReference type="SAM" id="Phobius"/>
    </source>
</evidence>
<dbReference type="EMBL" id="AP021874">
    <property type="protein sequence ID" value="BBO67999.1"/>
    <property type="molecule type" value="Genomic_DNA"/>
</dbReference>
<evidence type="ECO:0000256" key="4">
    <source>
        <dbReference type="ARBA" id="ARBA00022692"/>
    </source>
</evidence>
<proteinExistence type="predicted"/>
<dbReference type="AlphaFoldDB" id="A0A5K7YJJ4"/>
<keyword evidence="10" id="KW-1185">Reference proteome</keyword>
<feature type="transmembrane region" description="Helical" evidence="7">
    <location>
        <begin position="364"/>
        <end position="387"/>
    </location>
</feature>
<sequence length="434" mass="46033">MSLLAIIAITIALMLGFLLFGFPIFLSMGGAGIIGIMMHSGIDGLSLLQTTVYGAVSRFTLVAAPLFILMGEVIFRSGIGADLYKILSWLLRRIPGGLAMATVLACAVFGAMCGISIAAVATIGVIAIPEMLKNGYDKGFAAGAVCAPGALAMLIPPSLLFILYGEVAGVSVGKLFVAGILPGVLLVVLMSAYIILRSLTVPGMHQSDAATPTFHRETVNAFKRVWAPLLLILAVLGSIYFGIATPTESAAIGVAGAYLSACFVYRSLDRKRFGETLEEAALITGKILIVYVGAVIFTQFLNLSRVPETIAGFIAAMDTPPWATMIIIQSMLVLLGMFIDGASMILITTPILLPIVKVMQWDPVWFGVLMIANIEIAVITPPLGLNLYTLSAVSKEIDSEAILLGTFPYVAVMIIGLILLIVFPQISLWLPSMM</sequence>
<name>A0A5K7YJJ4_9BACT</name>
<reference evidence="9 10" key="1">
    <citation type="submission" date="2019-11" db="EMBL/GenBank/DDBJ databases">
        <title>Comparative genomics of hydrocarbon-degrading Desulfosarcina strains.</title>
        <authorList>
            <person name="Watanabe M."/>
            <person name="Kojima H."/>
            <person name="Fukui M."/>
        </authorList>
    </citation>
    <scope>NUCLEOTIDE SEQUENCE [LARGE SCALE GENOMIC DNA]</scope>
    <source>
        <strain evidence="9 10">PL12</strain>
    </source>
</reference>
<feature type="transmembrane region" description="Helical" evidence="7">
    <location>
        <begin position="225"/>
        <end position="243"/>
    </location>
</feature>
<evidence type="ECO:0000256" key="1">
    <source>
        <dbReference type="ARBA" id="ARBA00004429"/>
    </source>
</evidence>
<comment type="subcellular location">
    <subcellularLocation>
        <location evidence="1">Cell inner membrane</location>
        <topology evidence="1">Multi-pass membrane protein</topology>
    </subcellularLocation>
</comment>
<keyword evidence="3" id="KW-0997">Cell inner membrane</keyword>
<dbReference type="GO" id="GO:0022857">
    <property type="term" value="F:transmembrane transporter activity"/>
    <property type="evidence" value="ECO:0007669"/>
    <property type="project" value="TreeGrafter"/>
</dbReference>